<keyword evidence="3" id="KW-1185">Reference proteome</keyword>
<comment type="caution">
    <text evidence="2">The sequence shown here is derived from an EMBL/GenBank/DDBJ whole genome shotgun (WGS) entry which is preliminary data.</text>
</comment>
<gene>
    <name evidence="2" type="ORF">TcWFU_002769</name>
</gene>
<reference evidence="2 3" key="1">
    <citation type="journal article" date="2022" name="Front. Cell. Infect. Microbiol.">
        <title>The Genomes of Two Strains of Taenia crassiceps the Animal Model for the Study of Human Cysticercosis.</title>
        <authorList>
            <person name="Bobes R.J."/>
            <person name="Estrada K."/>
            <person name="Rios-Valencia D.G."/>
            <person name="Calderon-Gallegos A."/>
            <person name="de la Torre P."/>
            <person name="Carrero J.C."/>
            <person name="Sanchez-Flores A."/>
            <person name="Laclette J.P."/>
        </authorList>
    </citation>
    <scope>NUCLEOTIDE SEQUENCE [LARGE SCALE GENOMIC DNA]</scope>
    <source>
        <strain evidence="2">WFUcys</strain>
    </source>
</reference>
<accession>A0ABR4QD35</accession>
<evidence type="ECO:0000256" key="1">
    <source>
        <dbReference type="SAM" id="MobiDB-lite"/>
    </source>
</evidence>
<proteinExistence type="predicted"/>
<feature type="compositionally biased region" description="Basic and acidic residues" evidence="1">
    <location>
        <begin position="91"/>
        <end position="101"/>
    </location>
</feature>
<feature type="region of interest" description="Disordered" evidence="1">
    <location>
        <begin position="82"/>
        <end position="101"/>
    </location>
</feature>
<evidence type="ECO:0000313" key="2">
    <source>
        <dbReference type="EMBL" id="KAL5107490.1"/>
    </source>
</evidence>
<protein>
    <submittedName>
        <fullName evidence="2">Uncharacterized protein</fullName>
    </submittedName>
</protein>
<dbReference type="EMBL" id="JAKROA010000004">
    <property type="protein sequence ID" value="KAL5107490.1"/>
    <property type="molecule type" value="Genomic_DNA"/>
</dbReference>
<sequence>MKKDRDNGDKSPLVEAARQRGVESVAASLTGEVTEADVLVGRADGEHKPRRLANWFATSATRWDKRISARIVPPTVPHASITARASRSRLRSPDDLHFVSA</sequence>
<feature type="region of interest" description="Disordered" evidence="1">
    <location>
        <begin position="1"/>
        <end position="21"/>
    </location>
</feature>
<organism evidence="2 3">
    <name type="scientific">Taenia crassiceps</name>
    <dbReference type="NCBI Taxonomy" id="6207"/>
    <lineage>
        <taxon>Eukaryota</taxon>
        <taxon>Metazoa</taxon>
        <taxon>Spiralia</taxon>
        <taxon>Lophotrochozoa</taxon>
        <taxon>Platyhelminthes</taxon>
        <taxon>Cestoda</taxon>
        <taxon>Eucestoda</taxon>
        <taxon>Cyclophyllidea</taxon>
        <taxon>Taeniidae</taxon>
        <taxon>Taenia</taxon>
    </lineage>
</organism>
<name>A0ABR4QD35_9CEST</name>
<dbReference type="Proteomes" id="UP001651158">
    <property type="component" value="Unassembled WGS sequence"/>
</dbReference>
<evidence type="ECO:0000313" key="3">
    <source>
        <dbReference type="Proteomes" id="UP001651158"/>
    </source>
</evidence>